<gene>
    <name evidence="1" type="ORF">BECKFW1821A_GA0114235_100259</name>
</gene>
<dbReference type="EMBL" id="CAADEW010000002">
    <property type="protein sequence ID" value="VFJ42722.1"/>
    <property type="molecule type" value="Genomic_DNA"/>
</dbReference>
<reference evidence="1" key="1">
    <citation type="submission" date="2019-02" db="EMBL/GenBank/DDBJ databases">
        <authorList>
            <person name="Gruber-Vodicka R. H."/>
            <person name="Seah K. B. B."/>
        </authorList>
    </citation>
    <scope>NUCLEOTIDE SEQUENCE</scope>
    <source>
        <strain evidence="1">BECK_BZ15</strain>
    </source>
</reference>
<sequence>MTAVAEKVLKEALALPTKETSPQKKERRFGQFKEPYFMADDFDDELPDAVWLGEQG</sequence>
<organism evidence="1">
    <name type="scientific">Candidatus Kentrum sp. FW</name>
    <dbReference type="NCBI Taxonomy" id="2126338"/>
    <lineage>
        <taxon>Bacteria</taxon>
        <taxon>Pseudomonadati</taxon>
        <taxon>Pseudomonadota</taxon>
        <taxon>Gammaproteobacteria</taxon>
        <taxon>Candidatus Kentrum</taxon>
    </lineage>
</organism>
<protein>
    <submittedName>
        <fullName evidence="1">Uncharacterized protein</fullName>
    </submittedName>
</protein>
<dbReference type="AlphaFoldDB" id="A0A450RUF6"/>
<accession>A0A450RUF6</accession>
<proteinExistence type="predicted"/>
<name>A0A450RUF6_9GAMM</name>
<evidence type="ECO:0000313" key="1">
    <source>
        <dbReference type="EMBL" id="VFJ42722.1"/>
    </source>
</evidence>